<organism evidence="11 12">
    <name type="scientific">Marivita hallyeonensis</name>
    <dbReference type="NCBI Taxonomy" id="996342"/>
    <lineage>
        <taxon>Bacteria</taxon>
        <taxon>Pseudomonadati</taxon>
        <taxon>Pseudomonadota</taxon>
        <taxon>Alphaproteobacteria</taxon>
        <taxon>Rhodobacterales</taxon>
        <taxon>Roseobacteraceae</taxon>
        <taxon>Marivita</taxon>
    </lineage>
</organism>
<evidence type="ECO:0000256" key="2">
    <source>
        <dbReference type="ARBA" id="ARBA00022448"/>
    </source>
</evidence>
<evidence type="ECO:0000256" key="8">
    <source>
        <dbReference type="ARBA" id="ARBA00037998"/>
    </source>
</evidence>
<feature type="transmembrane region" description="Helical" evidence="9">
    <location>
        <begin position="548"/>
        <end position="568"/>
    </location>
</feature>
<feature type="transmembrane region" description="Helical" evidence="9">
    <location>
        <begin position="418"/>
        <end position="436"/>
    </location>
</feature>
<dbReference type="GO" id="GO:0006865">
    <property type="term" value="P:amino acid transport"/>
    <property type="evidence" value="ECO:0007669"/>
    <property type="project" value="UniProtKB-KW"/>
</dbReference>
<evidence type="ECO:0000256" key="3">
    <source>
        <dbReference type="ARBA" id="ARBA00022475"/>
    </source>
</evidence>
<evidence type="ECO:0000256" key="4">
    <source>
        <dbReference type="ARBA" id="ARBA00022692"/>
    </source>
</evidence>
<protein>
    <submittedName>
        <fullName evidence="11">Amino acid/amide ABC transporter membrane protein 1, HAAT family</fullName>
    </submittedName>
</protein>
<dbReference type="InterPro" id="IPR052157">
    <property type="entry name" value="BCAA_transport_permease"/>
</dbReference>
<reference evidence="11 12" key="1">
    <citation type="submission" date="2016-11" db="EMBL/GenBank/DDBJ databases">
        <authorList>
            <person name="Jaros S."/>
            <person name="Januszkiewicz K."/>
            <person name="Wedrychowicz H."/>
        </authorList>
    </citation>
    <scope>NUCLEOTIDE SEQUENCE [LARGE SCALE GENOMIC DNA]</scope>
    <source>
        <strain evidence="11 12">DSM 29431</strain>
    </source>
</reference>
<keyword evidence="3" id="KW-1003">Cell membrane</keyword>
<gene>
    <name evidence="11" type="ORF">SAMN05443551_2506</name>
</gene>
<feature type="transmembrane region" description="Helical" evidence="9">
    <location>
        <begin position="365"/>
        <end position="389"/>
    </location>
</feature>
<dbReference type="InterPro" id="IPR001851">
    <property type="entry name" value="ABC_transp_permease"/>
</dbReference>
<keyword evidence="6 9" id="KW-1133">Transmembrane helix</keyword>
<comment type="similarity">
    <text evidence="8">Belongs to the binding-protein-dependent transport system permease family. LivHM subfamily.</text>
</comment>
<keyword evidence="12" id="KW-1185">Reference proteome</keyword>
<dbReference type="AlphaFoldDB" id="A0A1M5U745"/>
<evidence type="ECO:0000313" key="11">
    <source>
        <dbReference type="EMBL" id="SHH58523.1"/>
    </source>
</evidence>
<keyword evidence="10" id="KW-0732">Signal</keyword>
<comment type="subcellular location">
    <subcellularLocation>
        <location evidence="1">Cell membrane</location>
        <topology evidence="1">Multi-pass membrane protein</topology>
    </subcellularLocation>
</comment>
<evidence type="ECO:0000256" key="9">
    <source>
        <dbReference type="SAM" id="Phobius"/>
    </source>
</evidence>
<dbReference type="OrthoDB" id="9807115at2"/>
<accession>A0A1M5U745</accession>
<dbReference type="PANTHER" id="PTHR11795:SF447">
    <property type="entry name" value="ABC TRANSPORTER PERMEASE PROTEIN"/>
    <property type="match status" value="1"/>
</dbReference>
<evidence type="ECO:0000313" key="12">
    <source>
        <dbReference type="Proteomes" id="UP000184221"/>
    </source>
</evidence>
<evidence type="ECO:0000256" key="1">
    <source>
        <dbReference type="ARBA" id="ARBA00004651"/>
    </source>
</evidence>
<dbReference type="NCBIfam" id="TIGR03409">
    <property type="entry name" value="urea_trans_UrtB"/>
    <property type="match status" value="1"/>
</dbReference>
<dbReference type="EMBL" id="FQXC01000003">
    <property type="protein sequence ID" value="SHH58523.1"/>
    <property type="molecule type" value="Genomic_DNA"/>
</dbReference>
<evidence type="ECO:0000256" key="7">
    <source>
        <dbReference type="ARBA" id="ARBA00023136"/>
    </source>
</evidence>
<evidence type="ECO:0000256" key="10">
    <source>
        <dbReference type="SAM" id="SignalP"/>
    </source>
</evidence>
<dbReference type="Proteomes" id="UP000184221">
    <property type="component" value="Unassembled WGS sequence"/>
</dbReference>
<evidence type="ECO:0000256" key="5">
    <source>
        <dbReference type="ARBA" id="ARBA00022970"/>
    </source>
</evidence>
<keyword evidence="2" id="KW-0813">Transport</keyword>
<feature type="transmembrane region" description="Helical" evidence="9">
    <location>
        <begin position="620"/>
        <end position="637"/>
    </location>
</feature>
<keyword evidence="5" id="KW-0029">Amino-acid transport</keyword>
<feature type="signal peptide" evidence="10">
    <location>
        <begin position="1"/>
        <end position="20"/>
    </location>
</feature>
<keyword evidence="4 9" id="KW-0812">Transmembrane</keyword>
<dbReference type="STRING" id="996342.SAMN05443551_2506"/>
<dbReference type="CDD" id="cd06582">
    <property type="entry name" value="TM_PBP1_LivH_like"/>
    <property type="match status" value="1"/>
</dbReference>
<proteinExistence type="inferred from homology"/>
<dbReference type="InterPro" id="IPR017779">
    <property type="entry name" value="ABC_UrtB_bac"/>
</dbReference>
<feature type="chain" id="PRO_5012951635" evidence="10">
    <location>
        <begin position="21"/>
        <end position="652"/>
    </location>
</feature>
<dbReference type="RefSeq" id="WP_072777902.1">
    <property type="nucleotide sequence ID" value="NZ_FQXC01000003.1"/>
</dbReference>
<feature type="transmembrane region" description="Helical" evidence="9">
    <location>
        <begin position="497"/>
        <end position="517"/>
    </location>
</feature>
<sequence>MLRIAAFLVACLTWMTPASAQQADAPIQQLLQTHSEILLKSSRRTIGPAVDALANSGLPEAQTVLERWQNKEMWVDEDSGLFVYAEEVDRDTLRIFDFADGSEIGVVPDDGFDQLKPNSGIRGMIGTALVQFQLSDPDPANRATALDAIERGAEESHLAALRASIPTEQDEALLQRKMRLERLLTIRYGQTDAERIEAIQHFDGDLGVDVRAALNPLLAVRVEAAEALPEDPDIGRVLQPGSEALSRDDAYALLVSADLAQPRISRADKRAALVANIDGGQVAGVQVATLDTEAARDMAYAALAEQGVVEAVATEAEVDERVANHVFFERFIGAPPEVVVAAQLALASIENKVALNQAVDLSLDALSLASIYFLAAIGLAITFGVMGVINMAHGEFIMMGAYTGYVVQLFIPDYTLSILVAIPLAFMVTFGAGVTMERLVIRWLYHRPLETLLATFGISIALQQIAKNIFGTQARPLTAPGWLDGSLVINDIVSISYIRIAIFVLALLFLALFLFVMNRTRLGLEVRAVTQNPRMAASMGINPDKINMLTFGFGSGIAGIAGVAIGLYAKVTSEMGSDYIVQSFMTVVVGGVGNIWGTLLGATMVGFLQKGIEWLNPSNTLAAQTYMILFIILFIQFRPKGIIALKGRAAEA</sequence>
<dbReference type="GO" id="GO:0005886">
    <property type="term" value="C:plasma membrane"/>
    <property type="evidence" value="ECO:0007669"/>
    <property type="project" value="UniProtKB-SubCell"/>
</dbReference>
<name>A0A1M5U745_9RHOB</name>
<keyword evidence="7 9" id="KW-0472">Membrane</keyword>
<evidence type="ECO:0000256" key="6">
    <source>
        <dbReference type="ARBA" id="ARBA00022989"/>
    </source>
</evidence>
<dbReference type="Pfam" id="PF02653">
    <property type="entry name" value="BPD_transp_2"/>
    <property type="match status" value="1"/>
</dbReference>
<feature type="transmembrane region" description="Helical" evidence="9">
    <location>
        <begin position="580"/>
        <end position="608"/>
    </location>
</feature>
<dbReference type="GO" id="GO:0022857">
    <property type="term" value="F:transmembrane transporter activity"/>
    <property type="evidence" value="ECO:0007669"/>
    <property type="project" value="InterPro"/>
</dbReference>
<dbReference type="PANTHER" id="PTHR11795">
    <property type="entry name" value="BRANCHED-CHAIN AMINO ACID TRANSPORT SYSTEM PERMEASE PROTEIN LIVH"/>
    <property type="match status" value="1"/>
</dbReference>